<evidence type="ECO:0000256" key="1">
    <source>
        <dbReference type="SAM" id="MobiDB-lite"/>
    </source>
</evidence>
<comment type="caution">
    <text evidence="2">The sequence shown here is derived from an EMBL/GenBank/DDBJ whole genome shotgun (WGS) entry which is preliminary data.</text>
</comment>
<gene>
    <name evidence="2" type="ORF">EIK79_16405</name>
</gene>
<dbReference type="EMBL" id="RRCH01000040">
    <property type="protein sequence ID" value="RRJ28173.1"/>
    <property type="molecule type" value="Genomic_DNA"/>
</dbReference>
<reference evidence="2 3" key="1">
    <citation type="submission" date="2018-11" db="EMBL/GenBank/DDBJ databases">
        <title>Taxonoimc description of Halomarina strain SPP-AMP-1.</title>
        <authorList>
            <person name="Pal Y."/>
            <person name="Srinivasana K."/>
            <person name="Verma A."/>
            <person name="Kumar P."/>
        </authorList>
    </citation>
    <scope>NUCLEOTIDE SEQUENCE [LARGE SCALE GENOMIC DNA]</scope>
    <source>
        <strain evidence="2 3">SPP-AMP-1</strain>
    </source>
</reference>
<evidence type="ECO:0000313" key="3">
    <source>
        <dbReference type="Proteomes" id="UP000282322"/>
    </source>
</evidence>
<sequence>MSHSSSEERTVAPGGREVARRLFAAEYTDATYSYSESDEERAPNYVVTPTGARINRLFVAGVLTEVSPAGESMLRARVVDPTGAFVVYAGQYQPDAMAFLDDVTPPVFVAVTGKARTFSPDDTDVVYTSIRPEVITEIDSDTRDRWTVSTAERTLERIATVAGALRSNHASDSELTTALKDAGVDPSLAAGVPLALEQYGTTEAYLAELQRRSLDAVRLVAGEIDAVDELAHSPDQKAPDVSFTPVIDPALRPATTPDRESTPEPASIGRETREEPVSDDSMEPTPSLEDDAEESDAAFDMETDIDEEFDPEEFELDAEIRDAVESEYGTEFSTAAEVDASEESSIDEEGGDEQPDHSDEESEATAADAPAERDITSVLLKTMRDLDDGDGADRTRLIEQVSETTGASETAVSEAIQDALMSGQCYEPDDETLKPI</sequence>
<proteinExistence type="predicted"/>
<feature type="compositionally biased region" description="Acidic residues" evidence="1">
    <location>
        <begin position="339"/>
        <end position="363"/>
    </location>
</feature>
<dbReference type="Proteomes" id="UP000282322">
    <property type="component" value="Unassembled WGS sequence"/>
</dbReference>
<name>A0A3P3R6I0_9EURY</name>
<accession>A0A3P3R6I0</accession>
<dbReference type="OrthoDB" id="56523at2157"/>
<feature type="compositionally biased region" description="Acidic residues" evidence="1">
    <location>
        <begin position="277"/>
        <end position="317"/>
    </location>
</feature>
<evidence type="ECO:0000313" key="2">
    <source>
        <dbReference type="EMBL" id="RRJ28173.1"/>
    </source>
</evidence>
<dbReference type="AlphaFoldDB" id="A0A3P3R6I0"/>
<dbReference type="RefSeq" id="WP_124956643.1">
    <property type="nucleotide sequence ID" value="NZ_RRCH01000040.1"/>
</dbReference>
<organism evidence="2 3">
    <name type="scientific">Halocatena pleomorpha</name>
    <dbReference type="NCBI Taxonomy" id="1785090"/>
    <lineage>
        <taxon>Archaea</taxon>
        <taxon>Methanobacteriati</taxon>
        <taxon>Methanobacteriota</taxon>
        <taxon>Stenosarchaea group</taxon>
        <taxon>Halobacteria</taxon>
        <taxon>Halobacteriales</taxon>
        <taxon>Natronomonadaceae</taxon>
        <taxon>Halocatena</taxon>
    </lineage>
</organism>
<protein>
    <submittedName>
        <fullName evidence="2">Uncharacterized protein</fullName>
    </submittedName>
</protein>
<keyword evidence="3" id="KW-1185">Reference proteome</keyword>
<feature type="region of interest" description="Disordered" evidence="1">
    <location>
        <begin position="231"/>
        <end position="374"/>
    </location>
</feature>